<reference evidence="1" key="1">
    <citation type="submission" date="2019-08" db="EMBL/GenBank/DDBJ databases">
        <authorList>
            <person name="Kucharzyk K."/>
            <person name="Murdoch R.W."/>
            <person name="Higgins S."/>
            <person name="Loffler F."/>
        </authorList>
    </citation>
    <scope>NUCLEOTIDE SEQUENCE</scope>
</reference>
<organism evidence="1">
    <name type="scientific">bioreactor metagenome</name>
    <dbReference type="NCBI Taxonomy" id="1076179"/>
    <lineage>
        <taxon>unclassified sequences</taxon>
        <taxon>metagenomes</taxon>
        <taxon>ecological metagenomes</taxon>
    </lineage>
</organism>
<sequence length="74" mass="7704">MANVGQSAHSTLFGAVRIAVQVGAEPGSQVHGVGNAVHRHHIQLAHGMVACHECNSLFRRRGQVQVAGNGIPCA</sequence>
<comment type="caution">
    <text evidence="1">The sequence shown here is derived from an EMBL/GenBank/DDBJ whole genome shotgun (WGS) entry which is preliminary data.</text>
</comment>
<proteinExistence type="predicted"/>
<name>A0A645HT81_9ZZZZ</name>
<protein>
    <submittedName>
        <fullName evidence="1">Uncharacterized protein</fullName>
    </submittedName>
</protein>
<gene>
    <name evidence="1" type="ORF">SDC9_189821</name>
</gene>
<evidence type="ECO:0000313" key="1">
    <source>
        <dbReference type="EMBL" id="MPN42265.1"/>
    </source>
</evidence>
<dbReference type="EMBL" id="VSSQ01099874">
    <property type="protein sequence ID" value="MPN42265.1"/>
    <property type="molecule type" value="Genomic_DNA"/>
</dbReference>
<dbReference type="AlphaFoldDB" id="A0A645HT81"/>
<accession>A0A645HT81</accession>